<gene>
    <name evidence="2" type="ORF">A2113_03515</name>
</gene>
<dbReference type="InterPro" id="IPR013783">
    <property type="entry name" value="Ig-like_fold"/>
</dbReference>
<accession>A0A1G1W3B9</accession>
<proteinExistence type="predicted"/>
<comment type="caution">
    <text evidence="2">The sequence shown here is derived from an EMBL/GenBank/DDBJ whole genome shotgun (WGS) entry which is preliminary data.</text>
</comment>
<dbReference type="SUPFAM" id="SSF63446">
    <property type="entry name" value="Type I dockerin domain"/>
    <property type="match status" value="1"/>
</dbReference>
<dbReference type="InterPro" id="IPR036439">
    <property type="entry name" value="Dockerin_dom_sf"/>
</dbReference>
<reference evidence="2 3" key="1">
    <citation type="journal article" date="2016" name="Nat. Commun.">
        <title>Thousands of microbial genomes shed light on interconnected biogeochemical processes in an aquifer system.</title>
        <authorList>
            <person name="Anantharaman K."/>
            <person name="Brown C.T."/>
            <person name="Hug L.A."/>
            <person name="Sharon I."/>
            <person name="Castelle C.J."/>
            <person name="Probst A.J."/>
            <person name="Thomas B.C."/>
            <person name="Singh A."/>
            <person name="Wilkins M.J."/>
            <person name="Karaoz U."/>
            <person name="Brodie E.L."/>
            <person name="Williams K.H."/>
            <person name="Hubbard S.S."/>
            <person name="Banfield J.F."/>
        </authorList>
    </citation>
    <scope>NUCLEOTIDE SEQUENCE [LARGE SCALE GENOMIC DNA]</scope>
</reference>
<evidence type="ECO:0000313" key="2">
    <source>
        <dbReference type="EMBL" id="OGY22172.1"/>
    </source>
</evidence>
<evidence type="ECO:0000313" key="3">
    <source>
        <dbReference type="Proteomes" id="UP000176299"/>
    </source>
</evidence>
<name>A0A1G1W3B9_9BACT</name>
<organism evidence="2 3">
    <name type="scientific">Candidatus Woykebacteria bacterium GWA1_44_8</name>
    <dbReference type="NCBI Taxonomy" id="1802591"/>
    <lineage>
        <taxon>Bacteria</taxon>
        <taxon>Candidatus Woykeibacteriota</taxon>
    </lineage>
</organism>
<evidence type="ECO:0000256" key="1">
    <source>
        <dbReference type="SAM" id="SignalP"/>
    </source>
</evidence>
<keyword evidence="1" id="KW-0732">Signal</keyword>
<dbReference type="Proteomes" id="UP000176299">
    <property type="component" value="Unassembled WGS sequence"/>
</dbReference>
<evidence type="ECO:0008006" key="4">
    <source>
        <dbReference type="Google" id="ProtNLM"/>
    </source>
</evidence>
<dbReference type="AlphaFoldDB" id="A0A1G1W3B9"/>
<dbReference type="Gene3D" id="2.60.40.10">
    <property type="entry name" value="Immunoglobulins"/>
    <property type="match status" value="1"/>
</dbReference>
<dbReference type="EMBL" id="MHCN01000008">
    <property type="protein sequence ID" value="OGY22172.1"/>
    <property type="molecule type" value="Genomic_DNA"/>
</dbReference>
<dbReference type="GO" id="GO:0000272">
    <property type="term" value="P:polysaccharide catabolic process"/>
    <property type="evidence" value="ECO:0007669"/>
    <property type="project" value="InterPro"/>
</dbReference>
<feature type="chain" id="PRO_5009581116" description="Bacterial Ig-like domain-containing protein" evidence="1">
    <location>
        <begin position="29"/>
        <end position="269"/>
    </location>
</feature>
<dbReference type="STRING" id="1802591.A2113_03515"/>
<protein>
    <recommendedName>
        <fullName evidence="4">Bacterial Ig-like domain-containing protein</fullName>
    </recommendedName>
</protein>
<sequence length="269" mass="28757">MIKKIFCLYLSISVSLLFFLVGTRQARADPPPVEAQVTITATVPETTVTFSGFAPASSTVTLKEGVVVIGTTTTNPSGVFTRTVVSSSGLHDFSLYYTDTAGRTTPETYFNGTNLPPHVDTPISNIHLPPTIALSKSPISQGESVLVFGQGAPGSTVHVFLNGGEKFSAVVGGGSDWLFTLSSGYNVGANSLYAYLTRAGLSDSVNSFTVNLQVNPCKRSDLNCDGYVNLTDFSILLYWWGSNNETADTNDDGVVGLIDFSIMMFDWTD</sequence>
<dbReference type="InterPro" id="IPR018247">
    <property type="entry name" value="EF_Hand_1_Ca_BS"/>
</dbReference>
<dbReference type="Gene3D" id="1.10.1330.10">
    <property type="entry name" value="Dockerin domain"/>
    <property type="match status" value="1"/>
</dbReference>
<dbReference type="PROSITE" id="PS00018">
    <property type="entry name" value="EF_HAND_1"/>
    <property type="match status" value="1"/>
</dbReference>
<feature type="signal peptide" evidence="1">
    <location>
        <begin position="1"/>
        <end position="28"/>
    </location>
</feature>